<name>A0A4R2FK70_9GAMM</name>
<dbReference type="InterPro" id="IPR003787">
    <property type="entry name" value="Sulphur_relay_DsrE/F-like"/>
</dbReference>
<comment type="caution">
    <text evidence="2">The sequence shown here is derived from an EMBL/GenBank/DDBJ whole genome shotgun (WGS) entry which is preliminary data.</text>
</comment>
<comment type="similarity">
    <text evidence="1">Belongs to the DsrF/TusC family.</text>
</comment>
<dbReference type="NCBIfam" id="NF001238">
    <property type="entry name" value="PRK00211.1"/>
    <property type="match status" value="1"/>
</dbReference>
<dbReference type="Proteomes" id="UP000294832">
    <property type="component" value="Unassembled WGS sequence"/>
</dbReference>
<dbReference type="Gene3D" id="3.40.1260.10">
    <property type="entry name" value="DsrEFH-like"/>
    <property type="match status" value="1"/>
</dbReference>
<dbReference type="NCBIfam" id="TIGR03010">
    <property type="entry name" value="sulf_tusC_dsrF"/>
    <property type="match status" value="1"/>
</dbReference>
<sequence>MKAIAIIFRQGPHGNAAGREALDLALMAATYEQQVHLIFIDEGVLNLLGNQQPELIGCKDYIATFKALDLYEVASVVVSEVSLCGFGLDKTALVYPATVADDGQIRQLLEQVDEVLVF</sequence>
<dbReference type="InterPro" id="IPR027396">
    <property type="entry name" value="DsrEFH-like"/>
</dbReference>
<proteinExistence type="inferred from homology"/>
<dbReference type="SUPFAM" id="SSF75169">
    <property type="entry name" value="DsrEFH-like"/>
    <property type="match status" value="1"/>
</dbReference>
<gene>
    <name evidence="2" type="ORF">EDC91_1157</name>
</gene>
<evidence type="ECO:0000313" key="2">
    <source>
        <dbReference type="EMBL" id="TCN83302.1"/>
    </source>
</evidence>
<dbReference type="PANTHER" id="PTHR38780:SF1">
    <property type="entry name" value="PROTEIN TUSC"/>
    <property type="match status" value="1"/>
</dbReference>
<accession>A0A4R2FK70</accession>
<organism evidence="2 3">
    <name type="scientific">Shewanella fodinae</name>
    <dbReference type="NCBI Taxonomy" id="552357"/>
    <lineage>
        <taxon>Bacteria</taxon>
        <taxon>Pseudomonadati</taxon>
        <taxon>Pseudomonadota</taxon>
        <taxon>Gammaproteobacteria</taxon>
        <taxon>Alteromonadales</taxon>
        <taxon>Shewanellaceae</taxon>
        <taxon>Shewanella</taxon>
    </lineage>
</organism>
<dbReference type="RefSeq" id="WP_133039153.1">
    <property type="nucleotide sequence ID" value="NZ_SLWF01000015.1"/>
</dbReference>
<dbReference type="Pfam" id="PF02635">
    <property type="entry name" value="DsrE"/>
    <property type="match status" value="1"/>
</dbReference>
<dbReference type="AlphaFoldDB" id="A0A4R2FK70"/>
<evidence type="ECO:0000256" key="1">
    <source>
        <dbReference type="ARBA" id="ARBA00005996"/>
    </source>
</evidence>
<protein>
    <submittedName>
        <fullName evidence="2">tRNA 2-thiouridine synthesizing protein C</fullName>
    </submittedName>
</protein>
<dbReference type="InterPro" id="IPR017462">
    <property type="entry name" value="Sulphur_relay_TusC/DsrF"/>
</dbReference>
<dbReference type="EMBL" id="SLWF01000015">
    <property type="protein sequence ID" value="TCN83302.1"/>
    <property type="molecule type" value="Genomic_DNA"/>
</dbReference>
<dbReference type="PANTHER" id="PTHR38780">
    <property type="entry name" value="PROTEIN TUSC"/>
    <property type="match status" value="1"/>
</dbReference>
<dbReference type="OrthoDB" id="9789418at2"/>
<reference evidence="2 3" key="1">
    <citation type="submission" date="2019-03" db="EMBL/GenBank/DDBJ databases">
        <title>Freshwater and sediment microbial communities from various areas in North America, analyzing microbe dynamics in response to fracking.</title>
        <authorList>
            <person name="Lamendella R."/>
        </authorList>
    </citation>
    <scope>NUCLEOTIDE SEQUENCE [LARGE SCALE GENOMIC DNA]</scope>
    <source>
        <strain evidence="2 3">74A</strain>
    </source>
</reference>
<evidence type="ECO:0000313" key="3">
    <source>
        <dbReference type="Proteomes" id="UP000294832"/>
    </source>
</evidence>
<keyword evidence="3" id="KW-1185">Reference proteome</keyword>